<dbReference type="EMBL" id="PYGC01000007">
    <property type="protein sequence ID" value="PSK82020.1"/>
    <property type="molecule type" value="Genomic_DNA"/>
</dbReference>
<dbReference type="PRINTS" id="PR00032">
    <property type="entry name" value="HTHARAC"/>
</dbReference>
<dbReference type="InterPro" id="IPR020449">
    <property type="entry name" value="Tscrpt_reg_AraC-type_HTH"/>
</dbReference>
<evidence type="ECO:0000256" key="3">
    <source>
        <dbReference type="ARBA" id="ARBA00023163"/>
    </source>
</evidence>
<keyword evidence="2" id="KW-0238">DNA-binding</keyword>
<comment type="caution">
    <text evidence="6">The sequence shown here is derived from an EMBL/GenBank/DDBJ whole genome shotgun (WGS) entry which is preliminary data.</text>
</comment>
<dbReference type="SMART" id="SM00342">
    <property type="entry name" value="HTH_ARAC"/>
    <property type="match status" value="1"/>
</dbReference>
<keyword evidence="1" id="KW-0805">Transcription regulation</keyword>
<dbReference type="PANTHER" id="PTHR43280">
    <property type="entry name" value="ARAC-FAMILY TRANSCRIPTIONAL REGULATOR"/>
    <property type="match status" value="1"/>
</dbReference>
<gene>
    <name evidence="6" type="ORF">CLV93_107134</name>
</gene>
<dbReference type="GO" id="GO:0043565">
    <property type="term" value="F:sequence-specific DNA binding"/>
    <property type="evidence" value="ECO:0007669"/>
    <property type="project" value="InterPro"/>
</dbReference>
<dbReference type="RefSeq" id="WP_146142029.1">
    <property type="nucleotide sequence ID" value="NZ_BLAU01000001.1"/>
</dbReference>
<keyword evidence="4" id="KW-0812">Transmembrane</keyword>
<evidence type="ECO:0000313" key="6">
    <source>
        <dbReference type="EMBL" id="PSK82020.1"/>
    </source>
</evidence>
<protein>
    <submittedName>
        <fullName evidence="6">Helix-turn-helix protein</fullName>
    </submittedName>
</protein>
<dbReference type="Gene3D" id="1.10.10.60">
    <property type="entry name" value="Homeodomain-like"/>
    <property type="match status" value="1"/>
</dbReference>
<dbReference type="Pfam" id="PF12833">
    <property type="entry name" value="HTH_18"/>
    <property type="match status" value="1"/>
</dbReference>
<evidence type="ECO:0000256" key="1">
    <source>
        <dbReference type="ARBA" id="ARBA00023015"/>
    </source>
</evidence>
<keyword evidence="4" id="KW-0472">Membrane</keyword>
<evidence type="ECO:0000256" key="4">
    <source>
        <dbReference type="SAM" id="Phobius"/>
    </source>
</evidence>
<evidence type="ECO:0000313" key="7">
    <source>
        <dbReference type="Proteomes" id="UP000240621"/>
    </source>
</evidence>
<dbReference type="SUPFAM" id="SSF46689">
    <property type="entry name" value="Homeodomain-like"/>
    <property type="match status" value="1"/>
</dbReference>
<name>A0A2P8CAN1_9BACT</name>
<accession>A0A2P8CAN1</accession>
<dbReference type="InterPro" id="IPR009057">
    <property type="entry name" value="Homeodomain-like_sf"/>
</dbReference>
<organism evidence="6 7">
    <name type="scientific">Prolixibacter denitrificans</name>
    <dbReference type="NCBI Taxonomy" id="1541063"/>
    <lineage>
        <taxon>Bacteria</taxon>
        <taxon>Pseudomonadati</taxon>
        <taxon>Bacteroidota</taxon>
        <taxon>Bacteroidia</taxon>
        <taxon>Marinilabiliales</taxon>
        <taxon>Prolixibacteraceae</taxon>
        <taxon>Prolixibacter</taxon>
    </lineage>
</organism>
<dbReference type="Proteomes" id="UP000240621">
    <property type="component" value="Unassembled WGS sequence"/>
</dbReference>
<proteinExistence type="predicted"/>
<dbReference type="InterPro" id="IPR018060">
    <property type="entry name" value="HTH_AraC"/>
</dbReference>
<evidence type="ECO:0000259" key="5">
    <source>
        <dbReference type="PROSITE" id="PS01124"/>
    </source>
</evidence>
<keyword evidence="3" id="KW-0804">Transcription</keyword>
<dbReference type="OrthoDB" id="1116352at2"/>
<dbReference type="GO" id="GO:0003700">
    <property type="term" value="F:DNA-binding transcription factor activity"/>
    <property type="evidence" value="ECO:0007669"/>
    <property type="project" value="InterPro"/>
</dbReference>
<dbReference type="PANTHER" id="PTHR43280:SF2">
    <property type="entry name" value="HTH-TYPE TRANSCRIPTIONAL REGULATOR EXSA"/>
    <property type="match status" value="1"/>
</dbReference>
<sequence length="178" mass="20681">MEVHQTNMEPTFIERVTRITEENLTNEQFSVEELANAMGMSYASLYRQVKGNTHKTISQFVREIRLKKANEILLQEDITASEVAYRVGFGSPTYFSKCFHNYFGYAPGEFRKRNLRNKRKRSLKLFRMNKKQRNIVIVLALIFIAALSILLARNNRSPQWQESPTQNKPGFAIDLSVT</sequence>
<dbReference type="PROSITE" id="PS01124">
    <property type="entry name" value="HTH_ARAC_FAMILY_2"/>
    <property type="match status" value="1"/>
</dbReference>
<reference evidence="6 7" key="1">
    <citation type="submission" date="2018-03" db="EMBL/GenBank/DDBJ databases">
        <title>Genomic Encyclopedia of Archaeal and Bacterial Type Strains, Phase II (KMG-II): from individual species to whole genera.</title>
        <authorList>
            <person name="Goeker M."/>
        </authorList>
    </citation>
    <scope>NUCLEOTIDE SEQUENCE [LARGE SCALE GENOMIC DNA]</scope>
    <source>
        <strain evidence="6 7">DSM 27267</strain>
    </source>
</reference>
<dbReference type="AlphaFoldDB" id="A0A2P8CAN1"/>
<feature type="transmembrane region" description="Helical" evidence="4">
    <location>
        <begin position="134"/>
        <end position="152"/>
    </location>
</feature>
<evidence type="ECO:0000256" key="2">
    <source>
        <dbReference type="ARBA" id="ARBA00023125"/>
    </source>
</evidence>
<keyword evidence="4" id="KW-1133">Transmembrane helix</keyword>
<feature type="domain" description="HTH araC/xylS-type" evidence="5">
    <location>
        <begin position="14"/>
        <end position="113"/>
    </location>
</feature>